<sequence>MKQLDEVGFADIAKLVSQYQAFVYTFKHSVVNDPVFREGIEKEDDEGEILSDYDQLIHSFDAVLLAEDSILDTNWLFTEMQEDL</sequence>
<proteinExistence type="predicted"/>
<reference evidence="1" key="1">
    <citation type="journal article" date="2015" name="Nature">
        <title>Complex archaea that bridge the gap between prokaryotes and eukaryotes.</title>
        <authorList>
            <person name="Spang A."/>
            <person name="Saw J.H."/>
            <person name="Jorgensen S.L."/>
            <person name="Zaremba-Niedzwiedzka K."/>
            <person name="Martijn J."/>
            <person name="Lind A.E."/>
            <person name="van Eijk R."/>
            <person name="Schleper C."/>
            <person name="Guy L."/>
            <person name="Ettema T.J."/>
        </authorList>
    </citation>
    <scope>NUCLEOTIDE SEQUENCE</scope>
</reference>
<organism evidence="1">
    <name type="scientific">marine sediment metagenome</name>
    <dbReference type="NCBI Taxonomy" id="412755"/>
    <lineage>
        <taxon>unclassified sequences</taxon>
        <taxon>metagenomes</taxon>
        <taxon>ecological metagenomes</taxon>
    </lineage>
</organism>
<comment type="caution">
    <text evidence="1">The sequence shown here is derived from an EMBL/GenBank/DDBJ whole genome shotgun (WGS) entry which is preliminary data.</text>
</comment>
<accession>A0A0F9M2R7</accession>
<name>A0A0F9M2R7_9ZZZZ</name>
<evidence type="ECO:0000313" key="1">
    <source>
        <dbReference type="EMBL" id="KKM63552.1"/>
    </source>
</evidence>
<gene>
    <name evidence="1" type="ORF">LCGC14_1510300</name>
</gene>
<protein>
    <submittedName>
        <fullName evidence="1">Uncharacterized protein</fullName>
    </submittedName>
</protein>
<dbReference type="EMBL" id="LAZR01011075">
    <property type="protein sequence ID" value="KKM63552.1"/>
    <property type="molecule type" value="Genomic_DNA"/>
</dbReference>
<dbReference type="AlphaFoldDB" id="A0A0F9M2R7"/>